<reference evidence="3" key="1">
    <citation type="submission" date="2016-10" db="EMBL/GenBank/DDBJ databases">
        <title>Sequence of Gallionella enrichment culture.</title>
        <authorList>
            <person name="Poehlein A."/>
            <person name="Muehling M."/>
            <person name="Daniel R."/>
        </authorList>
    </citation>
    <scope>NUCLEOTIDE SEQUENCE</scope>
</reference>
<dbReference type="InterPro" id="IPR029066">
    <property type="entry name" value="PLP-binding_barrel"/>
</dbReference>
<name>A0A1J5QJD0_9ZZZZ</name>
<dbReference type="SUPFAM" id="SSF51419">
    <property type="entry name" value="PLP-binding barrel"/>
    <property type="match status" value="1"/>
</dbReference>
<dbReference type="Gene3D" id="3.20.20.10">
    <property type="entry name" value="Alanine racemase"/>
    <property type="match status" value="1"/>
</dbReference>
<accession>A0A1J5QJD0</accession>
<protein>
    <recommendedName>
        <fullName evidence="2">Alanine racemase N-terminal domain-containing protein</fullName>
    </recommendedName>
</protein>
<keyword evidence="1" id="KW-0663">Pyridoxal phosphate</keyword>
<dbReference type="HAMAP" id="MF_02087">
    <property type="entry name" value="PLP_homeostasis"/>
    <property type="match status" value="1"/>
</dbReference>
<dbReference type="NCBIfam" id="TIGR00044">
    <property type="entry name" value="YggS family pyridoxal phosphate-dependent enzyme"/>
    <property type="match status" value="1"/>
</dbReference>
<evidence type="ECO:0000256" key="1">
    <source>
        <dbReference type="ARBA" id="ARBA00022898"/>
    </source>
</evidence>
<dbReference type="EMBL" id="MLJW01001963">
    <property type="protein sequence ID" value="OIQ76117.1"/>
    <property type="molecule type" value="Genomic_DNA"/>
</dbReference>
<comment type="caution">
    <text evidence="3">The sequence shown here is derived from an EMBL/GenBank/DDBJ whole genome shotgun (WGS) entry which is preliminary data.</text>
</comment>
<dbReference type="PROSITE" id="PS01211">
    <property type="entry name" value="UPF0001"/>
    <property type="match status" value="1"/>
</dbReference>
<dbReference type="GO" id="GO:0030170">
    <property type="term" value="F:pyridoxal phosphate binding"/>
    <property type="evidence" value="ECO:0007669"/>
    <property type="project" value="InterPro"/>
</dbReference>
<proteinExistence type="inferred from homology"/>
<dbReference type="CDD" id="cd00635">
    <property type="entry name" value="PLPDE_III_YBL036c_like"/>
    <property type="match status" value="1"/>
</dbReference>
<dbReference type="PANTHER" id="PTHR10146:SF14">
    <property type="entry name" value="PYRIDOXAL PHOSPHATE HOMEOSTASIS PROTEIN"/>
    <property type="match status" value="1"/>
</dbReference>
<dbReference type="AlphaFoldDB" id="A0A1J5QJD0"/>
<gene>
    <name evidence="3" type="ORF">GALL_422090</name>
</gene>
<dbReference type="InterPro" id="IPR001608">
    <property type="entry name" value="Ala_racemase_N"/>
</dbReference>
<organism evidence="3">
    <name type="scientific">mine drainage metagenome</name>
    <dbReference type="NCBI Taxonomy" id="410659"/>
    <lineage>
        <taxon>unclassified sequences</taxon>
        <taxon>metagenomes</taxon>
        <taxon>ecological metagenomes</taxon>
    </lineage>
</organism>
<dbReference type="Pfam" id="PF01168">
    <property type="entry name" value="Ala_racemase_N"/>
    <property type="match status" value="1"/>
</dbReference>
<feature type="domain" description="Alanine racemase N-terminal" evidence="2">
    <location>
        <begin position="71"/>
        <end position="252"/>
    </location>
</feature>
<sequence length="257" mass="27474">MGSPDAPPALFTWFPDESGIVLTVDARRAELAKNLASVQLQISEIARGAGRDPSQITLIGVTKNFPASDAAILVELGLRDLGENRAQEAGPKAEEVSRLIDGPVNWHFIGQLQRNKVRSVVAFADVIHSVDRLALVETLRTEIERSGRSPKVLIQINLDLDSAGRGGVDKDDLLPLAGAIVASGIELAGVMAVAPIDEEPARAFSRLAELHELLLREHPSALWRSAGMSGDFQAAIEAGATHLRLGSSILGSRHLLQ</sequence>
<dbReference type="InterPro" id="IPR011078">
    <property type="entry name" value="PyrdxlP_homeostasis"/>
</dbReference>
<evidence type="ECO:0000259" key="2">
    <source>
        <dbReference type="Pfam" id="PF01168"/>
    </source>
</evidence>
<evidence type="ECO:0000313" key="3">
    <source>
        <dbReference type="EMBL" id="OIQ76117.1"/>
    </source>
</evidence>
<dbReference type="PANTHER" id="PTHR10146">
    <property type="entry name" value="PROLINE SYNTHETASE CO-TRANSCRIBED BACTERIAL HOMOLOG PROTEIN"/>
    <property type="match status" value="1"/>
</dbReference>
<dbReference type="PIRSF" id="PIRSF004848">
    <property type="entry name" value="YBL036c_PLPDEIII"/>
    <property type="match status" value="1"/>
</dbReference>